<evidence type="ECO:0000313" key="3">
    <source>
        <dbReference type="Proteomes" id="UP001162640"/>
    </source>
</evidence>
<comment type="caution">
    <text evidence="2">The sequence shown here is derived from an EMBL/GenBank/DDBJ whole genome shotgun (WGS) entry which is preliminary data.</text>
</comment>
<reference evidence="3" key="1">
    <citation type="journal article" date="2023" name="Commun. Biol.">
        <title>Genome analysis of Parmales, the sister group of diatoms, reveals the evolutionary specialization of diatoms from phago-mixotrophs to photoautotrophs.</title>
        <authorList>
            <person name="Ban H."/>
            <person name="Sato S."/>
            <person name="Yoshikawa S."/>
            <person name="Yamada K."/>
            <person name="Nakamura Y."/>
            <person name="Ichinomiya M."/>
            <person name="Sato N."/>
            <person name="Blanc-Mathieu R."/>
            <person name="Endo H."/>
            <person name="Kuwata A."/>
            <person name="Ogata H."/>
        </authorList>
    </citation>
    <scope>NUCLEOTIDE SEQUENCE [LARGE SCALE GENOMIC DNA]</scope>
</reference>
<name>A0A9W7E8F7_9STRA</name>
<evidence type="ECO:0000256" key="1">
    <source>
        <dbReference type="SAM" id="MobiDB-lite"/>
    </source>
</evidence>
<organism evidence="2 3">
    <name type="scientific">Triparma laevis f. inornata</name>
    <dbReference type="NCBI Taxonomy" id="1714386"/>
    <lineage>
        <taxon>Eukaryota</taxon>
        <taxon>Sar</taxon>
        <taxon>Stramenopiles</taxon>
        <taxon>Ochrophyta</taxon>
        <taxon>Bolidophyceae</taxon>
        <taxon>Parmales</taxon>
        <taxon>Triparmaceae</taxon>
        <taxon>Triparma</taxon>
    </lineage>
</organism>
<evidence type="ECO:0000313" key="2">
    <source>
        <dbReference type="EMBL" id="GMH72229.1"/>
    </source>
</evidence>
<gene>
    <name evidence="2" type="ORF">TL16_g05863</name>
</gene>
<dbReference type="AlphaFoldDB" id="A0A9W7E8F7"/>
<dbReference type="Proteomes" id="UP001162640">
    <property type="component" value="Unassembled WGS sequence"/>
</dbReference>
<feature type="region of interest" description="Disordered" evidence="1">
    <location>
        <begin position="1"/>
        <end position="20"/>
    </location>
</feature>
<proteinExistence type="predicted"/>
<protein>
    <submittedName>
        <fullName evidence="2">Uncharacterized protein</fullName>
    </submittedName>
</protein>
<sequence>MDKIGVISGGNVKSGSGSGNRKVQYFKSPPPLKLLLTSICTKKITEIKSLISHISTSFSSSSSIDFLHSTSENTYITVTPAPANELDFLIGLQKFFNGMGGMNGGGIIGVEKCWDQKSYESIRSGNRNKAGKLEKMNNTIENDDDWKDFESRLSSDGQSLKRAVEVEKINVEAVGSDNRSSLVKYLSSRIGNIEKQERKREAKERSRKEIRMAKERIGGEEEEEEGRREGG</sequence>
<feature type="compositionally biased region" description="Low complexity" evidence="1">
    <location>
        <begin position="1"/>
        <end position="15"/>
    </location>
</feature>
<accession>A0A9W7E8F7</accession>
<feature type="region of interest" description="Disordered" evidence="1">
    <location>
        <begin position="195"/>
        <end position="231"/>
    </location>
</feature>
<dbReference type="EMBL" id="BLQM01000173">
    <property type="protein sequence ID" value="GMH72229.1"/>
    <property type="molecule type" value="Genomic_DNA"/>
</dbReference>